<evidence type="ECO:0000313" key="1">
    <source>
        <dbReference type="EMBL" id="UZJ25209.1"/>
    </source>
</evidence>
<sequence length="63" mass="6583">MLGLVVGSFAGYVGADRRADLAAMEPSCSASTPTVLLGDLDATLDHSGLRAPLATWRTSLHLR</sequence>
<dbReference type="RefSeq" id="WP_265383315.1">
    <property type="nucleotide sequence ID" value="NZ_CP110615.1"/>
</dbReference>
<gene>
    <name evidence="1" type="ORF">RHODO2019_01520</name>
</gene>
<evidence type="ECO:0000313" key="2">
    <source>
        <dbReference type="Proteomes" id="UP001164965"/>
    </source>
</evidence>
<protein>
    <submittedName>
        <fullName evidence="1">Uncharacterized protein</fullName>
    </submittedName>
</protein>
<accession>A0ABY6P0L5</accession>
<keyword evidence="2" id="KW-1185">Reference proteome</keyword>
<name>A0ABY6P0L5_9NOCA</name>
<dbReference type="EMBL" id="CP110615">
    <property type="protein sequence ID" value="UZJ25209.1"/>
    <property type="molecule type" value="Genomic_DNA"/>
</dbReference>
<dbReference type="Proteomes" id="UP001164965">
    <property type="component" value="Chromosome"/>
</dbReference>
<reference evidence="1" key="1">
    <citation type="submission" date="2022-10" db="EMBL/GenBank/DDBJ databases">
        <title>Rhodococcus sp.75.</title>
        <authorList>
            <person name="Sun M."/>
        </authorList>
    </citation>
    <scope>NUCLEOTIDE SEQUENCE</scope>
    <source>
        <strain evidence="1">75</strain>
    </source>
</reference>
<organism evidence="1 2">
    <name type="scientific">Rhodococcus antarcticus</name>
    <dbReference type="NCBI Taxonomy" id="2987751"/>
    <lineage>
        <taxon>Bacteria</taxon>
        <taxon>Bacillati</taxon>
        <taxon>Actinomycetota</taxon>
        <taxon>Actinomycetes</taxon>
        <taxon>Mycobacteriales</taxon>
        <taxon>Nocardiaceae</taxon>
        <taxon>Rhodococcus</taxon>
    </lineage>
</organism>
<proteinExistence type="predicted"/>